<evidence type="ECO:0000259" key="3">
    <source>
        <dbReference type="Pfam" id="PF08501"/>
    </source>
</evidence>
<keyword evidence="4" id="KW-0560">Oxidoreductase</keyword>
<organism evidence="4 5">
    <name type="scientific">Terrabacter terrigena</name>
    <dbReference type="NCBI Taxonomy" id="574718"/>
    <lineage>
        <taxon>Bacteria</taxon>
        <taxon>Bacillati</taxon>
        <taxon>Actinomycetota</taxon>
        <taxon>Actinomycetes</taxon>
        <taxon>Micrococcales</taxon>
        <taxon>Intrasporangiaceae</taxon>
        <taxon>Terrabacter</taxon>
    </lineage>
</organism>
<dbReference type="RefSeq" id="WP_386050779.1">
    <property type="nucleotide sequence ID" value="NZ_JBHTKH010000001.1"/>
</dbReference>
<dbReference type="InterPro" id="IPR046346">
    <property type="entry name" value="Aminoacid_DH-like_N_sf"/>
</dbReference>
<evidence type="ECO:0000313" key="4">
    <source>
        <dbReference type="EMBL" id="MFD1053386.1"/>
    </source>
</evidence>
<dbReference type="PANTHER" id="PTHR21089:SF1">
    <property type="entry name" value="BIFUNCTIONAL 3-DEHYDROQUINATE DEHYDRATASE_SHIKIMATE DEHYDROGENASE, CHLOROPLASTIC"/>
    <property type="match status" value="1"/>
</dbReference>
<sequence>MTSQQHRRSFAIGLLGEHIGSSLAAPLQEGEGAAAGYSLAYRLVDAAELGLGPDDAVDVLRWAVRLGFDGLNVTHPFKNVVLDLVDEVSPEAAAMGAVNTIVIRNGRTTGHNTDWVGFASALSTTLPQAAGQDALLLGAGGAGVAVGFGALRAGVRRLLVSDTSPERAQAVVDRLEAAVGPGRARVHLDVASALGQVGGLIQATPVGMTSSPGMPLDPALLQPGHWVAEIIYFPLETELVHAARAIGCATMTGGAMAIHQHAAAYELFTGEAADVPRMTEHFARLTGLRVLGPETVPASAS</sequence>
<comment type="pathway">
    <text evidence="1">Metabolic intermediate biosynthesis; chorismate biosynthesis; chorismate from D-erythrose 4-phosphate and phosphoenolpyruvate: step 4/7.</text>
</comment>
<protein>
    <submittedName>
        <fullName evidence="4">Shikimate dehydrogenase</fullName>
        <ecNumber evidence="4">1.1.1.25</ecNumber>
    </submittedName>
</protein>
<dbReference type="NCBIfam" id="NF009201">
    <property type="entry name" value="PRK12549.1"/>
    <property type="match status" value="1"/>
</dbReference>
<dbReference type="SUPFAM" id="SSF51735">
    <property type="entry name" value="NAD(P)-binding Rossmann-fold domains"/>
    <property type="match status" value="1"/>
</dbReference>
<dbReference type="EC" id="1.1.1.25" evidence="4"/>
<gene>
    <name evidence="4" type="ORF">ACFQ2V_03635</name>
</gene>
<dbReference type="Proteomes" id="UP001597046">
    <property type="component" value="Unassembled WGS sequence"/>
</dbReference>
<keyword evidence="5" id="KW-1185">Reference proteome</keyword>
<dbReference type="CDD" id="cd01065">
    <property type="entry name" value="NAD_bind_Shikimate_DH"/>
    <property type="match status" value="1"/>
</dbReference>
<comment type="caution">
    <text evidence="4">The sequence shown here is derived from an EMBL/GenBank/DDBJ whole genome shotgun (WGS) entry which is preliminary data.</text>
</comment>
<dbReference type="Pfam" id="PF08501">
    <property type="entry name" value="Shikimate_dh_N"/>
    <property type="match status" value="1"/>
</dbReference>
<proteinExistence type="predicted"/>
<dbReference type="Gene3D" id="3.40.50.10860">
    <property type="entry name" value="Leucine Dehydrogenase, chain A, domain 1"/>
    <property type="match status" value="1"/>
</dbReference>
<accession>A0ABW3MSE3</accession>
<dbReference type="EMBL" id="JBHTKH010000001">
    <property type="protein sequence ID" value="MFD1053386.1"/>
    <property type="molecule type" value="Genomic_DNA"/>
</dbReference>
<dbReference type="GO" id="GO:0004764">
    <property type="term" value="F:shikimate 3-dehydrogenase (NADP+) activity"/>
    <property type="evidence" value="ECO:0007669"/>
    <property type="project" value="UniProtKB-EC"/>
</dbReference>
<feature type="domain" description="Shikimate dehydrogenase substrate binding N-terminal" evidence="3">
    <location>
        <begin position="14"/>
        <end position="101"/>
    </location>
</feature>
<evidence type="ECO:0000256" key="1">
    <source>
        <dbReference type="ARBA" id="ARBA00004871"/>
    </source>
</evidence>
<reference evidence="5" key="1">
    <citation type="journal article" date="2019" name="Int. J. Syst. Evol. Microbiol.">
        <title>The Global Catalogue of Microorganisms (GCM) 10K type strain sequencing project: providing services to taxonomists for standard genome sequencing and annotation.</title>
        <authorList>
            <consortium name="The Broad Institute Genomics Platform"/>
            <consortium name="The Broad Institute Genome Sequencing Center for Infectious Disease"/>
            <person name="Wu L."/>
            <person name="Ma J."/>
        </authorList>
    </citation>
    <scope>NUCLEOTIDE SEQUENCE [LARGE SCALE GENOMIC DNA]</scope>
    <source>
        <strain evidence="5">CCUG 57508</strain>
    </source>
</reference>
<keyword evidence="2" id="KW-0028">Amino-acid biosynthesis</keyword>
<dbReference type="PANTHER" id="PTHR21089">
    <property type="entry name" value="SHIKIMATE DEHYDROGENASE"/>
    <property type="match status" value="1"/>
</dbReference>
<dbReference type="SUPFAM" id="SSF53223">
    <property type="entry name" value="Aminoacid dehydrogenase-like, N-terminal domain"/>
    <property type="match status" value="1"/>
</dbReference>
<dbReference type="InterPro" id="IPR022893">
    <property type="entry name" value="Shikimate_DH_fam"/>
</dbReference>
<keyword evidence="2" id="KW-0057">Aromatic amino acid biosynthesis</keyword>
<dbReference type="InterPro" id="IPR013708">
    <property type="entry name" value="Shikimate_DH-bd_N"/>
</dbReference>
<name>A0ABW3MSE3_9MICO</name>
<evidence type="ECO:0000256" key="2">
    <source>
        <dbReference type="ARBA" id="ARBA00023141"/>
    </source>
</evidence>
<dbReference type="InterPro" id="IPR036291">
    <property type="entry name" value="NAD(P)-bd_dom_sf"/>
</dbReference>
<dbReference type="Gene3D" id="3.40.50.720">
    <property type="entry name" value="NAD(P)-binding Rossmann-like Domain"/>
    <property type="match status" value="1"/>
</dbReference>
<evidence type="ECO:0000313" key="5">
    <source>
        <dbReference type="Proteomes" id="UP001597046"/>
    </source>
</evidence>